<dbReference type="EC" id="4.2.1.10" evidence="2"/>
<dbReference type="PANTHER" id="PTHR43699">
    <property type="entry name" value="3-DEHYDROQUINATE DEHYDRATASE"/>
    <property type="match status" value="1"/>
</dbReference>
<evidence type="ECO:0000313" key="5">
    <source>
        <dbReference type="EMBL" id="QQL44519.1"/>
    </source>
</evidence>
<keyword evidence="6" id="KW-1185">Reference proteome</keyword>
<gene>
    <name evidence="5" type="ORF">G3M56_011600</name>
</gene>
<dbReference type="PANTHER" id="PTHR43699:SF1">
    <property type="entry name" value="3-DEHYDROQUINATE DEHYDRATASE"/>
    <property type="match status" value="1"/>
</dbReference>
<keyword evidence="4" id="KW-0704">Schiff base</keyword>
<accession>A0A6B3LBK7</accession>
<dbReference type="InterPro" id="IPR050146">
    <property type="entry name" value="Type-I_3-dehydroquinase"/>
</dbReference>
<proteinExistence type="predicted"/>
<dbReference type="InterPro" id="IPR001381">
    <property type="entry name" value="DHquinase_I"/>
</dbReference>
<reference evidence="5 6" key="1">
    <citation type="submission" date="2020-12" db="EMBL/GenBank/DDBJ databases">
        <title>Sulforoseuscoccus oceanibium gen. nov., sp. nov., a representative of the phylum Verrucomicrobia with special cytoplasmic membrane, and proposal of Sulforoseuscoccusaceae fam. nov.</title>
        <authorList>
            <person name="Xi F."/>
        </authorList>
    </citation>
    <scope>NUCLEOTIDE SEQUENCE [LARGE SCALE GENOMIC DNA]</scope>
    <source>
        <strain evidence="5 6">T37</strain>
    </source>
</reference>
<dbReference type="EMBL" id="CP066776">
    <property type="protein sequence ID" value="QQL44519.1"/>
    <property type="molecule type" value="Genomic_DNA"/>
</dbReference>
<dbReference type="RefSeq" id="WP_164363687.1">
    <property type="nucleotide sequence ID" value="NZ_CP066776.1"/>
</dbReference>
<evidence type="ECO:0000313" key="6">
    <source>
        <dbReference type="Proteomes" id="UP000475117"/>
    </source>
</evidence>
<name>A0A6B3LBK7_9BACT</name>
<dbReference type="KEGG" id="soa:G3M56_011600"/>
<protein>
    <recommendedName>
        <fullName evidence="2">3-dehydroquinate dehydratase</fullName>
        <ecNumber evidence="2">4.2.1.10</ecNumber>
    </recommendedName>
</protein>
<dbReference type="SUPFAM" id="SSF51569">
    <property type="entry name" value="Aldolase"/>
    <property type="match status" value="1"/>
</dbReference>
<comment type="catalytic activity">
    <reaction evidence="1">
        <text>3-dehydroquinate = 3-dehydroshikimate + H2O</text>
        <dbReference type="Rhea" id="RHEA:21096"/>
        <dbReference type="ChEBI" id="CHEBI:15377"/>
        <dbReference type="ChEBI" id="CHEBI:16630"/>
        <dbReference type="ChEBI" id="CHEBI:32364"/>
        <dbReference type="EC" id="4.2.1.10"/>
    </reaction>
</comment>
<organism evidence="5 6">
    <name type="scientific">Sulfuriroseicoccus oceanibius</name>
    <dbReference type="NCBI Taxonomy" id="2707525"/>
    <lineage>
        <taxon>Bacteria</taxon>
        <taxon>Pseudomonadati</taxon>
        <taxon>Verrucomicrobiota</taxon>
        <taxon>Verrucomicrobiia</taxon>
        <taxon>Verrucomicrobiales</taxon>
        <taxon>Verrucomicrobiaceae</taxon>
        <taxon>Sulfuriroseicoccus</taxon>
    </lineage>
</organism>
<dbReference type="GO" id="GO:0046279">
    <property type="term" value="P:3,4-dihydroxybenzoate biosynthetic process"/>
    <property type="evidence" value="ECO:0007669"/>
    <property type="project" value="TreeGrafter"/>
</dbReference>
<keyword evidence="3" id="KW-0456">Lyase</keyword>
<dbReference type="AlphaFoldDB" id="A0A6B3LBK7"/>
<dbReference type="Proteomes" id="UP000475117">
    <property type="component" value="Chromosome"/>
</dbReference>
<dbReference type="Gene3D" id="3.20.20.70">
    <property type="entry name" value="Aldolase class I"/>
    <property type="match status" value="1"/>
</dbReference>
<sequence>MSHDTSSNLPHPPRVVTTINNADDLAFARTADLPSLCDVLEIRLDGLQETPLELSELQSLHATTPLILTARREDEGAFSPMSDAARIDAIHQTLLQDAMVDLEFRTLNSTAKSPALTRLLEAMKNNGNTIVMSYHDFNGVPDEAQIRDHLACAREHRAITKIAATVNSTTQLQLWTERLAQLECSNQRFSFMGMGKFGMATRLIAASAGSELNYGFIQSASVPGQWPAKLLKATIAKLS</sequence>
<dbReference type="CDD" id="cd00502">
    <property type="entry name" value="DHQase_I"/>
    <property type="match status" value="1"/>
</dbReference>
<evidence type="ECO:0000256" key="1">
    <source>
        <dbReference type="ARBA" id="ARBA00001864"/>
    </source>
</evidence>
<dbReference type="GO" id="GO:0003855">
    <property type="term" value="F:3-dehydroquinate dehydratase activity"/>
    <property type="evidence" value="ECO:0007669"/>
    <property type="project" value="UniProtKB-EC"/>
</dbReference>
<evidence type="ECO:0000256" key="3">
    <source>
        <dbReference type="ARBA" id="ARBA00023239"/>
    </source>
</evidence>
<evidence type="ECO:0000256" key="2">
    <source>
        <dbReference type="ARBA" id="ARBA00012060"/>
    </source>
</evidence>
<dbReference type="InterPro" id="IPR013785">
    <property type="entry name" value="Aldolase_TIM"/>
</dbReference>
<dbReference type="Pfam" id="PF01487">
    <property type="entry name" value="DHquinase_I"/>
    <property type="match status" value="1"/>
</dbReference>
<evidence type="ECO:0000256" key="4">
    <source>
        <dbReference type="ARBA" id="ARBA00023270"/>
    </source>
</evidence>